<proteinExistence type="predicted"/>
<keyword evidence="2" id="KW-0732">Signal</keyword>
<reference evidence="3 4" key="1">
    <citation type="journal article" date="2019" name="Nat. Ecol. Evol.">
        <title>Megaphylogeny resolves global patterns of mushroom evolution.</title>
        <authorList>
            <person name="Varga T."/>
            <person name="Krizsan K."/>
            <person name="Foldi C."/>
            <person name="Dima B."/>
            <person name="Sanchez-Garcia M."/>
            <person name="Sanchez-Ramirez S."/>
            <person name="Szollosi G.J."/>
            <person name="Szarkandi J.G."/>
            <person name="Papp V."/>
            <person name="Albert L."/>
            <person name="Andreopoulos W."/>
            <person name="Angelini C."/>
            <person name="Antonin V."/>
            <person name="Barry K.W."/>
            <person name="Bougher N.L."/>
            <person name="Buchanan P."/>
            <person name="Buyck B."/>
            <person name="Bense V."/>
            <person name="Catcheside P."/>
            <person name="Chovatia M."/>
            <person name="Cooper J."/>
            <person name="Damon W."/>
            <person name="Desjardin D."/>
            <person name="Finy P."/>
            <person name="Geml J."/>
            <person name="Haridas S."/>
            <person name="Hughes K."/>
            <person name="Justo A."/>
            <person name="Karasinski D."/>
            <person name="Kautmanova I."/>
            <person name="Kiss B."/>
            <person name="Kocsube S."/>
            <person name="Kotiranta H."/>
            <person name="LaButti K.M."/>
            <person name="Lechner B.E."/>
            <person name="Liimatainen K."/>
            <person name="Lipzen A."/>
            <person name="Lukacs Z."/>
            <person name="Mihaltcheva S."/>
            <person name="Morgado L.N."/>
            <person name="Niskanen T."/>
            <person name="Noordeloos M.E."/>
            <person name="Ohm R.A."/>
            <person name="Ortiz-Santana B."/>
            <person name="Ovrebo C."/>
            <person name="Racz N."/>
            <person name="Riley R."/>
            <person name="Savchenko A."/>
            <person name="Shiryaev A."/>
            <person name="Soop K."/>
            <person name="Spirin V."/>
            <person name="Szebenyi C."/>
            <person name="Tomsovsky M."/>
            <person name="Tulloss R.E."/>
            <person name="Uehling J."/>
            <person name="Grigoriev I.V."/>
            <person name="Vagvolgyi C."/>
            <person name="Papp T."/>
            <person name="Martin F.M."/>
            <person name="Miettinen O."/>
            <person name="Hibbett D.S."/>
            <person name="Nagy L.G."/>
        </authorList>
    </citation>
    <scope>NUCLEOTIDE SEQUENCE [LARGE SCALE GENOMIC DNA]</scope>
    <source>
        <strain evidence="3 4">HHB13444</strain>
    </source>
</reference>
<dbReference type="Proteomes" id="UP000308197">
    <property type="component" value="Unassembled WGS sequence"/>
</dbReference>
<accession>A0A5C3PTT7</accession>
<organism evidence="3 4">
    <name type="scientific">Polyporus arcularius HHB13444</name>
    <dbReference type="NCBI Taxonomy" id="1314778"/>
    <lineage>
        <taxon>Eukaryota</taxon>
        <taxon>Fungi</taxon>
        <taxon>Dikarya</taxon>
        <taxon>Basidiomycota</taxon>
        <taxon>Agaricomycotina</taxon>
        <taxon>Agaricomycetes</taxon>
        <taxon>Polyporales</taxon>
        <taxon>Polyporaceae</taxon>
        <taxon>Polyporus</taxon>
    </lineage>
</organism>
<evidence type="ECO:0000313" key="3">
    <source>
        <dbReference type="EMBL" id="TFK92577.1"/>
    </source>
</evidence>
<evidence type="ECO:0008006" key="5">
    <source>
        <dbReference type="Google" id="ProtNLM"/>
    </source>
</evidence>
<feature type="chain" id="PRO_5022728981" description="Secreted protein" evidence="2">
    <location>
        <begin position="16"/>
        <end position="125"/>
    </location>
</feature>
<feature type="compositionally biased region" description="Low complexity" evidence="1">
    <location>
        <begin position="87"/>
        <end position="106"/>
    </location>
</feature>
<feature type="signal peptide" evidence="2">
    <location>
        <begin position="1"/>
        <end position="15"/>
    </location>
</feature>
<dbReference type="AlphaFoldDB" id="A0A5C3PTT7"/>
<evidence type="ECO:0000256" key="2">
    <source>
        <dbReference type="SAM" id="SignalP"/>
    </source>
</evidence>
<evidence type="ECO:0000256" key="1">
    <source>
        <dbReference type="SAM" id="MobiDB-lite"/>
    </source>
</evidence>
<protein>
    <recommendedName>
        <fullName evidence="5">Secreted protein</fullName>
    </recommendedName>
</protein>
<gene>
    <name evidence="3" type="ORF">K466DRAFT_218553</name>
</gene>
<name>A0A5C3PTT7_9APHY</name>
<keyword evidence="4" id="KW-1185">Reference proteome</keyword>
<feature type="region of interest" description="Disordered" evidence="1">
    <location>
        <begin position="85"/>
        <end position="125"/>
    </location>
</feature>
<dbReference type="EMBL" id="ML210996">
    <property type="protein sequence ID" value="TFK92577.1"/>
    <property type="molecule type" value="Genomic_DNA"/>
</dbReference>
<evidence type="ECO:0000313" key="4">
    <source>
        <dbReference type="Proteomes" id="UP000308197"/>
    </source>
</evidence>
<sequence>MIACLLAWLTISSSTRNGRTLASRFDNCCVSIAHCVLASLLDIICRTRLFCCSSFPPADSRQGLSQWTRTTIADLHLNGQSRSAALTSNSTHSNTADSDSASASASPYARPTPGPPRLRSSRRAD</sequence>
<dbReference type="InParanoid" id="A0A5C3PTT7"/>